<evidence type="ECO:0000313" key="2">
    <source>
        <dbReference type="Proteomes" id="UP001165136"/>
    </source>
</evidence>
<keyword evidence="2" id="KW-1185">Reference proteome</keyword>
<proteinExistence type="predicted"/>
<protein>
    <submittedName>
        <fullName evidence="1">Uncharacterized protein</fullName>
    </submittedName>
</protein>
<dbReference type="AlphaFoldDB" id="A0A9W6QXP1"/>
<gene>
    <name evidence="1" type="ORF">Atai01_25480</name>
</gene>
<organism evidence="1 2">
    <name type="scientific">Amycolatopsis taiwanensis</name>
    <dbReference type="NCBI Taxonomy" id="342230"/>
    <lineage>
        <taxon>Bacteria</taxon>
        <taxon>Bacillati</taxon>
        <taxon>Actinomycetota</taxon>
        <taxon>Actinomycetes</taxon>
        <taxon>Pseudonocardiales</taxon>
        <taxon>Pseudonocardiaceae</taxon>
        <taxon>Amycolatopsis</taxon>
    </lineage>
</organism>
<reference evidence="1" key="1">
    <citation type="submission" date="2023-03" db="EMBL/GenBank/DDBJ databases">
        <title>Amycolatopsis taiwanensis NBRC 103393.</title>
        <authorList>
            <person name="Ichikawa N."/>
            <person name="Sato H."/>
            <person name="Tonouchi N."/>
        </authorList>
    </citation>
    <scope>NUCLEOTIDE SEQUENCE</scope>
    <source>
        <strain evidence="1">NBRC 103393</strain>
    </source>
</reference>
<dbReference type="EMBL" id="BSTI01000005">
    <property type="protein sequence ID" value="GLY65929.1"/>
    <property type="molecule type" value="Genomic_DNA"/>
</dbReference>
<dbReference type="Proteomes" id="UP001165136">
    <property type="component" value="Unassembled WGS sequence"/>
</dbReference>
<sequence>MDRTLADLAAQEAELLPTRITLWSYGNQPYYGPFGVVLFPLPHCSNVHTLDLGIGSGGPEPAIQSIHVR</sequence>
<evidence type="ECO:0000313" key="1">
    <source>
        <dbReference type="EMBL" id="GLY65929.1"/>
    </source>
</evidence>
<dbReference type="RefSeq" id="WP_027947332.1">
    <property type="nucleotide sequence ID" value="NZ_BSTI01000005.1"/>
</dbReference>
<comment type="caution">
    <text evidence="1">The sequence shown here is derived from an EMBL/GenBank/DDBJ whole genome shotgun (WGS) entry which is preliminary data.</text>
</comment>
<name>A0A9W6QXP1_9PSEU</name>
<accession>A0A9W6QXP1</accession>